<proteinExistence type="predicted"/>
<dbReference type="Proteomes" id="UP001159363">
    <property type="component" value="Chromosome 6"/>
</dbReference>
<feature type="region of interest" description="Disordered" evidence="1">
    <location>
        <begin position="754"/>
        <end position="780"/>
    </location>
</feature>
<protein>
    <recommendedName>
        <fullName evidence="4">CST complex subunit CTC1</fullName>
    </recommendedName>
</protein>
<evidence type="ECO:0000256" key="1">
    <source>
        <dbReference type="SAM" id="MobiDB-lite"/>
    </source>
</evidence>
<sequence>MQVDAMACVPSVQPTADDIEPSTQIGPHSLQFPIVEPTLWTGLYGPLRPCEQHGGHPVLWSHCVVQYPLVAAYDPLLSTEGDAQPRGTATFFHVVCVGRPRAVFYPPATAVFVYCSGKHPPGIDPAAALRAGVGELACPAAGRTMSLPKVMGVEKEDAVYIISAPECTSPLFIPTPLIISPHTPFVLDRPGGVDDYFSSAELSPTPSRVVAGGGVILLRRANKASVCNHIASPGPVLFVLSFRKWESCRTMPLVGEFSRDLPFPPLLHYGAAPSSPPFALIDSQDLCVESRPNLFTLHLTTAVAASGCRDDCRKGSYGTRTSLWWIPYLVIEQTNDMNELNDRHKLPEEIFQYLMDKHGISGLVADVLSQARGVSCFLLDTRHEGFVPIDIPRACAPGECVERYDTETLRRGAVVSPLASHQSEPGSIPGRVAGFSHVGIVPDDAPPLYSRVFSILTSITLIGSRKTSLLRDAQISSLTYFTTSTQNVGFVCDWQSHCIGHKVRGMELEAVGTRVLMTVQTACAHYPALSLRADETVVSQAGDSVIDKHSAVGQRCYITLALFLELAARFPDLADRLPSLSCAMSSFVRSLPRSIHSCGQLSEDIVVCLPIDLSVESWHCMFVHRRRRKLWECFLNGAAECWNAELSIVVVGRSFSQLLKELRWLRRNDKVCRGLFRVSMARPVSLLKSLQGDAGAAVAERLACSPPTKANRVQSPAGSLSDFRIVWRFSPRLRQRGDTADTASCITCPIAAKRKAGSNNSPPAKEKPGSIPDGVTRESGERCRRPVAGFFSGYSLVFRRCDILASLHSHLRLCPRVGRLRMCRADGGLDRACSECPDNVVFPPTICNRQCELADVPRSGRGAEEEGLGKGEGTNPATRVMLAIDWGEGQRG</sequence>
<keyword evidence="3" id="KW-1185">Reference proteome</keyword>
<evidence type="ECO:0000313" key="3">
    <source>
        <dbReference type="Proteomes" id="UP001159363"/>
    </source>
</evidence>
<name>A0ABQ9H4J6_9NEOP</name>
<gene>
    <name evidence="2" type="ORF">PR048_019817</name>
</gene>
<evidence type="ECO:0000313" key="2">
    <source>
        <dbReference type="EMBL" id="KAJ8879211.1"/>
    </source>
</evidence>
<evidence type="ECO:0008006" key="4">
    <source>
        <dbReference type="Google" id="ProtNLM"/>
    </source>
</evidence>
<accession>A0ABQ9H4J6</accession>
<reference evidence="2 3" key="1">
    <citation type="submission" date="2023-02" db="EMBL/GenBank/DDBJ databases">
        <title>LHISI_Scaffold_Assembly.</title>
        <authorList>
            <person name="Stuart O.P."/>
            <person name="Cleave R."/>
            <person name="Magrath M.J.L."/>
            <person name="Mikheyev A.S."/>
        </authorList>
    </citation>
    <scope>NUCLEOTIDE SEQUENCE [LARGE SCALE GENOMIC DNA]</scope>
    <source>
        <strain evidence="2">Daus_M_001</strain>
        <tissue evidence="2">Leg muscle</tissue>
    </source>
</reference>
<comment type="caution">
    <text evidence="2">The sequence shown here is derived from an EMBL/GenBank/DDBJ whole genome shotgun (WGS) entry which is preliminary data.</text>
</comment>
<organism evidence="2 3">
    <name type="scientific">Dryococelus australis</name>
    <dbReference type="NCBI Taxonomy" id="614101"/>
    <lineage>
        <taxon>Eukaryota</taxon>
        <taxon>Metazoa</taxon>
        <taxon>Ecdysozoa</taxon>
        <taxon>Arthropoda</taxon>
        <taxon>Hexapoda</taxon>
        <taxon>Insecta</taxon>
        <taxon>Pterygota</taxon>
        <taxon>Neoptera</taxon>
        <taxon>Polyneoptera</taxon>
        <taxon>Phasmatodea</taxon>
        <taxon>Verophasmatodea</taxon>
        <taxon>Anareolatae</taxon>
        <taxon>Phasmatidae</taxon>
        <taxon>Eurycanthinae</taxon>
        <taxon>Dryococelus</taxon>
    </lineage>
</organism>
<dbReference type="EMBL" id="JARBHB010000007">
    <property type="protein sequence ID" value="KAJ8879211.1"/>
    <property type="molecule type" value="Genomic_DNA"/>
</dbReference>